<organism evidence="1 2">
    <name type="scientific">Henosepilachna vigintioctopunctata</name>
    <dbReference type="NCBI Taxonomy" id="420089"/>
    <lineage>
        <taxon>Eukaryota</taxon>
        <taxon>Metazoa</taxon>
        <taxon>Ecdysozoa</taxon>
        <taxon>Arthropoda</taxon>
        <taxon>Hexapoda</taxon>
        <taxon>Insecta</taxon>
        <taxon>Pterygota</taxon>
        <taxon>Neoptera</taxon>
        <taxon>Endopterygota</taxon>
        <taxon>Coleoptera</taxon>
        <taxon>Polyphaga</taxon>
        <taxon>Cucujiformia</taxon>
        <taxon>Coccinelloidea</taxon>
        <taxon>Coccinellidae</taxon>
        <taxon>Epilachninae</taxon>
        <taxon>Epilachnini</taxon>
        <taxon>Henosepilachna</taxon>
    </lineage>
</organism>
<dbReference type="EMBL" id="JARQZJ010000091">
    <property type="protein sequence ID" value="KAK9882982.1"/>
    <property type="molecule type" value="Genomic_DNA"/>
</dbReference>
<evidence type="ECO:0008006" key="3">
    <source>
        <dbReference type="Google" id="ProtNLM"/>
    </source>
</evidence>
<accession>A0AAW1URB8</accession>
<name>A0AAW1URB8_9CUCU</name>
<protein>
    <recommendedName>
        <fullName evidence="3">LAGLIDADG homing endonuclease</fullName>
    </recommendedName>
</protein>
<comment type="caution">
    <text evidence="1">The sequence shown here is derived from an EMBL/GenBank/DDBJ whole genome shotgun (WGS) entry which is preliminary data.</text>
</comment>
<evidence type="ECO:0000313" key="1">
    <source>
        <dbReference type="EMBL" id="KAK9882982.1"/>
    </source>
</evidence>
<reference evidence="1 2" key="1">
    <citation type="submission" date="2023-03" db="EMBL/GenBank/DDBJ databases">
        <title>Genome insight into feeding habits of ladybird beetles.</title>
        <authorList>
            <person name="Li H.-S."/>
            <person name="Huang Y.-H."/>
            <person name="Pang H."/>
        </authorList>
    </citation>
    <scope>NUCLEOTIDE SEQUENCE [LARGE SCALE GENOMIC DNA]</scope>
    <source>
        <strain evidence="1">SYSU_2023b</strain>
        <tissue evidence="1">Whole body</tissue>
    </source>
</reference>
<sequence length="139" mass="16047">MLNFSELRGELVSSALLGTFVDLHLKFPQKIFVKGKLSSKVYIQRAILKYIVKRGLKFSGIVEEKLYDKIIKYIYVNQHMNNYSILRHERACKIFSYGADDPTSDPEILISLDLLSFFVLNSSEANHPPSERNVVFLQF</sequence>
<gene>
    <name evidence="1" type="ORF">WA026_001196</name>
</gene>
<proteinExistence type="predicted"/>
<evidence type="ECO:0000313" key="2">
    <source>
        <dbReference type="Proteomes" id="UP001431783"/>
    </source>
</evidence>
<keyword evidence="2" id="KW-1185">Reference proteome</keyword>
<dbReference type="Proteomes" id="UP001431783">
    <property type="component" value="Unassembled WGS sequence"/>
</dbReference>
<dbReference type="AlphaFoldDB" id="A0AAW1URB8"/>